<dbReference type="Gene3D" id="1.20.120.1490">
    <property type="match status" value="1"/>
</dbReference>
<dbReference type="RefSeq" id="WP_199037072.1">
    <property type="nucleotide sequence ID" value="NZ_JAELXS010000004.1"/>
</dbReference>
<accession>A0ABS0XP99</accession>
<keyword evidence="2" id="KW-1185">Reference proteome</keyword>
<protein>
    <submittedName>
        <fullName evidence="1">Periplasmic heavy metal sensor</fullName>
    </submittedName>
</protein>
<reference evidence="2" key="1">
    <citation type="submission" date="2020-12" db="EMBL/GenBank/DDBJ databases">
        <title>Hymenobacter sp.</title>
        <authorList>
            <person name="Kim M.K."/>
        </authorList>
    </citation>
    <scope>NUCLEOTIDE SEQUENCE [LARGE SCALE GENOMIC DNA]</scope>
    <source>
        <strain evidence="2">BT553</strain>
    </source>
</reference>
<sequence length="142" mass="15342">MNRTLPTIILALLAGLAGAYIGCRIMMPATTQGTEIHALLHRTIALDPDQEARIDALEAGFATTRAGLEAQLRRDNAALAVAIEQEHENGPRVADAVDRSHHTMGVLQKATLAHVFAMRRVLRPDQTAAFDRVVVRALTATS</sequence>
<proteinExistence type="predicted"/>
<comment type="caution">
    <text evidence="1">The sequence shown here is derived from an EMBL/GenBank/DDBJ whole genome shotgun (WGS) entry which is preliminary data.</text>
</comment>
<organism evidence="1 2">
    <name type="scientific">Sphingomonas mollis</name>
    <dbReference type="NCBI Taxonomy" id="2795726"/>
    <lineage>
        <taxon>Bacteria</taxon>
        <taxon>Pseudomonadati</taxon>
        <taxon>Pseudomonadota</taxon>
        <taxon>Alphaproteobacteria</taxon>
        <taxon>Sphingomonadales</taxon>
        <taxon>Sphingomonadaceae</taxon>
        <taxon>Sphingomonas</taxon>
    </lineage>
</organism>
<dbReference type="Pfam" id="PF13801">
    <property type="entry name" value="Metal_resist"/>
    <property type="match status" value="1"/>
</dbReference>
<dbReference type="InterPro" id="IPR025961">
    <property type="entry name" value="Metal_resist"/>
</dbReference>
<evidence type="ECO:0000313" key="1">
    <source>
        <dbReference type="EMBL" id="MBJ6121872.1"/>
    </source>
</evidence>
<dbReference type="EMBL" id="JAELXS010000004">
    <property type="protein sequence ID" value="MBJ6121872.1"/>
    <property type="molecule type" value="Genomic_DNA"/>
</dbReference>
<dbReference type="Proteomes" id="UP000640426">
    <property type="component" value="Unassembled WGS sequence"/>
</dbReference>
<name>A0ABS0XP99_9SPHN</name>
<evidence type="ECO:0000313" key="2">
    <source>
        <dbReference type="Proteomes" id="UP000640426"/>
    </source>
</evidence>
<gene>
    <name evidence="1" type="ORF">JAO74_08720</name>
</gene>